<dbReference type="STRING" id="52.CMC5_013730"/>
<evidence type="ECO:0000313" key="3">
    <source>
        <dbReference type="Proteomes" id="UP000067626"/>
    </source>
</evidence>
<dbReference type="RefSeq" id="WP_050429638.1">
    <property type="nucleotide sequence ID" value="NZ_CP012159.1"/>
</dbReference>
<organism evidence="2 3">
    <name type="scientific">Chondromyces crocatus</name>
    <dbReference type="NCBI Taxonomy" id="52"/>
    <lineage>
        <taxon>Bacteria</taxon>
        <taxon>Pseudomonadati</taxon>
        <taxon>Myxococcota</taxon>
        <taxon>Polyangia</taxon>
        <taxon>Polyangiales</taxon>
        <taxon>Polyangiaceae</taxon>
        <taxon>Chondromyces</taxon>
    </lineage>
</organism>
<evidence type="ECO:0000313" key="2">
    <source>
        <dbReference type="EMBL" id="AKT37242.1"/>
    </source>
</evidence>
<reference evidence="2 3" key="1">
    <citation type="submission" date="2015-07" db="EMBL/GenBank/DDBJ databases">
        <title>Genome analysis of myxobacterium Chondromyces crocatus Cm c5 reveals a high potential for natural compound synthesis and the genetic basis for the loss of fruiting body formation.</title>
        <authorList>
            <person name="Zaburannyi N."/>
            <person name="Bunk B."/>
            <person name="Maier J."/>
            <person name="Overmann J."/>
            <person name="Mueller R."/>
        </authorList>
    </citation>
    <scope>NUCLEOTIDE SEQUENCE [LARGE SCALE GENOMIC DNA]</scope>
    <source>
        <strain evidence="2 3">Cm c5</strain>
    </source>
</reference>
<dbReference type="AlphaFoldDB" id="A0A0K1E989"/>
<feature type="coiled-coil region" evidence="1">
    <location>
        <begin position="227"/>
        <end position="292"/>
    </location>
</feature>
<keyword evidence="3" id="KW-1185">Reference proteome</keyword>
<accession>A0A0K1E989</accession>
<name>A0A0K1E989_CHOCO</name>
<sequence length="296" mass="33198">MGSIRTLRARLSFSSYIHHIRYTLVRLRANPLTAAHIAPFEALRDECLQAQQEELTLLEEQAEAQARVDIADDALNALASRFSRELMNITGERRDHVLYVHYFKDKNVTELRRPVLGEQLDAMRDWIPPTQTSPHPTLRAMAPELMAAVAAGDAAATAKNDVARRRREFRDLGAKYQFVERLNATRKEIHGALAKMSHEHTGLSSDFADQFFRRDESRGEEGEPSTLEEANALVEELLAALEDARELVAVFEAEAAAEAEAEAARVADEAAIKELDKAMAALKAQRKVLEERVSDR</sequence>
<evidence type="ECO:0000256" key="1">
    <source>
        <dbReference type="SAM" id="Coils"/>
    </source>
</evidence>
<dbReference type="EMBL" id="CP012159">
    <property type="protein sequence ID" value="AKT37242.1"/>
    <property type="molecule type" value="Genomic_DNA"/>
</dbReference>
<dbReference type="Proteomes" id="UP000067626">
    <property type="component" value="Chromosome"/>
</dbReference>
<dbReference type="KEGG" id="ccro:CMC5_013730"/>
<gene>
    <name evidence="2" type="ORF">CMC5_013730</name>
</gene>
<proteinExistence type="predicted"/>
<keyword evidence="1" id="KW-0175">Coiled coil</keyword>
<protein>
    <submittedName>
        <fullName evidence="2">Uncharacterized protein</fullName>
    </submittedName>
</protein>